<dbReference type="Proteomes" id="UP000285951">
    <property type="component" value="Unassembled WGS sequence"/>
</dbReference>
<gene>
    <name evidence="3" type="ORF">DWB62_006905</name>
    <name evidence="2" type="ORF">GNY23_06905</name>
</gene>
<feature type="transmembrane region" description="Helical" evidence="1">
    <location>
        <begin position="353"/>
        <end position="375"/>
    </location>
</feature>
<sequence>MKNRYSINYLIVILGTLLLAWLLPKSYHLVTDTASKNIFTYYSSVDKAFCTIDFDDKEERLIRKNMNTNRVYSELEFDSILPMFYSRQLMADGRMPKSIHGKLINPREVNSKKFFFKVNPTDKNKPHIGLYTLFESMSGRVRIEMPGDVFRLNSKIEFINPETNRVNEEKSQCFNKIFEKRGFRFPAKMAAGNPSTRKAYDEGYFIIDNDDQIFHLKMVNAMPFLRKVSLPAGVVPEYIATMEPDDRSFYAFVFDTNKRLYIITTDAYKLQEIPTSAFDINKDQLLIMANPLFWNVNVISSKGKTVLALNADTKQVVDEVTFKQDITESAYSKFILPFAVGFTNANTKYIKPMVYFGSYWVLLTNLLLTLVFVFITRYRKQKIQLFSVVWIAITGIYGFIANIIFNR</sequence>
<evidence type="ECO:0000313" key="2">
    <source>
        <dbReference type="EMBL" id="MUP37541.1"/>
    </source>
</evidence>
<dbReference type="AlphaFoldDB" id="A0A7M4D4G2"/>
<evidence type="ECO:0000313" key="5">
    <source>
        <dbReference type="Proteomes" id="UP000462449"/>
    </source>
</evidence>
<dbReference type="EMBL" id="QTZN02000012">
    <property type="protein sequence ID" value="MVB06746.1"/>
    <property type="molecule type" value="Genomic_DNA"/>
</dbReference>
<dbReference type="Pfam" id="PF16149">
    <property type="entry name" value="DUF4857"/>
    <property type="match status" value="1"/>
</dbReference>
<dbReference type="OrthoDB" id="5365245at2"/>
<dbReference type="Proteomes" id="UP000462449">
    <property type="component" value="Unassembled WGS sequence"/>
</dbReference>
<evidence type="ECO:0000256" key="1">
    <source>
        <dbReference type="SAM" id="Phobius"/>
    </source>
</evidence>
<keyword evidence="1" id="KW-0812">Transmembrane</keyword>
<dbReference type="RefSeq" id="WP_156195296.1">
    <property type="nucleotide sequence ID" value="NZ_QTZN02000012.1"/>
</dbReference>
<evidence type="ECO:0000313" key="4">
    <source>
        <dbReference type="Proteomes" id="UP000285951"/>
    </source>
</evidence>
<feature type="transmembrane region" description="Helical" evidence="1">
    <location>
        <begin position="7"/>
        <end position="24"/>
    </location>
</feature>
<feature type="transmembrane region" description="Helical" evidence="1">
    <location>
        <begin position="387"/>
        <end position="405"/>
    </location>
</feature>
<evidence type="ECO:0000313" key="3">
    <source>
        <dbReference type="EMBL" id="MVB06746.1"/>
    </source>
</evidence>
<keyword evidence="1" id="KW-0472">Membrane</keyword>
<protein>
    <submittedName>
        <fullName evidence="2">DUF4857 domain-containing protein</fullName>
    </submittedName>
</protein>
<name>A0A7M4D4G2_9BACT</name>
<keyword evidence="1" id="KW-1133">Transmembrane helix</keyword>
<organism evidence="2 5">
    <name type="scientific">Labilibaculum euxinus</name>
    <dbReference type="NCBI Taxonomy" id="2686357"/>
    <lineage>
        <taxon>Bacteria</taxon>
        <taxon>Pseudomonadati</taxon>
        <taxon>Bacteroidota</taxon>
        <taxon>Bacteroidia</taxon>
        <taxon>Marinilabiliales</taxon>
        <taxon>Marinifilaceae</taxon>
        <taxon>Labilibaculum</taxon>
    </lineage>
</organism>
<comment type="caution">
    <text evidence="2">The sequence shown here is derived from an EMBL/GenBank/DDBJ whole genome shotgun (WGS) entry which is preliminary data.</text>
</comment>
<accession>A0A7M4D4G2</accession>
<reference evidence="2 5" key="2">
    <citation type="submission" date="2019-12" db="EMBL/GenBank/DDBJ databases">
        <title>Draft genome sequence of Labilibaculum sp. strain 44 isolated from deep waters of Black Sea.</title>
        <authorList>
            <person name="Yadav S."/>
            <person name="Villanueva L."/>
        </authorList>
    </citation>
    <scope>NUCLEOTIDE SEQUENCE [LARGE SCALE GENOMIC DNA]</scope>
    <source>
        <strain evidence="2 5">44</strain>
    </source>
</reference>
<keyword evidence="4" id="KW-1185">Reference proteome</keyword>
<dbReference type="EMBL" id="WOTW01000012">
    <property type="protein sequence ID" value="MUP37541.1"/>
    <property type="molecule type" value="Genomic_DNA"/>
</dbReference>
<dbReference type="InterPro" id="IPR032333">
    <property type="entry name" value="DUF4857"/>
</dbReference>
<proteinExistence type="predicted"/>
<reference evidence="3 4" key="1">
    <citation type="submission" date="2019-11" db="EMBL/GenBank/DDBJ databases">
        <title>Draft genome sequence of Labilibaculum sp. strain SYP isolated from Black Sea.</title>
        <authorList>
            <person name="Yadav S."/>
            <person name="Villanueva L."/>
        </authorList>
    </citation>
    <scope>NUCLEOTIDE SEQUENCE [LARGE SCALE GENOMIC DNA]</scope>
    <source>
        <strain evidence="3 4">44</strain>
    </source>
</reference>